<dbReference type="PANTHER" id="PTHR30231">
    <property type="entry name" value="DNA POLYMERASE III SUBUNIT EPSILON"/>
    <property type="match status" value="1"/>
</dbReference>
<sequence length="205" mass="22434">MILALDFETANSDPGSVCAVGLAWFDGARITGSWESLIRPHRSCRWFSRLNIAVHGITPEMVAQAPEWGDVWPELAPHFAGSMVIAHNAAFDVPVLLRTLELYGFAPPEFDFFCTCKSARRVWPGLENHKLNTVSDFLGWEFRHHDAQEDAAAAANALGAMLRATGSADVTELADRLGIAPGHVSPAGFTPCKVRTPRKRRPAKS</sequence>
<organism evidence="2 3">
    <name type="scientific">Victivallis vadensis</name>
    <dbReference type="NCBI Taxonomy" id="172901"/>
    <lineage>
        <taxon>Bacteria</taxon>
        <taxon>Pseudomonadati</taxon>
        <taxon>Lentisphaerota</taxon>
        <taxon>Lentisphaeria</taxon>
        <taxon>Victivallales</taxon>
        <taxon>Victivallaceae</taxon>
        <taxon>Victivallis</taxon>
    </lineage>
</organism>
<dbReference type="Proteomes" id="UP000245959">
    <property type="component" value="Unassembled WGS sequence"/>
</dbReference>
<reference evidence="2 3" key="1">
    <citation type="submission" date="2018-04" db="EMBL/GenBank/DDBJ databases">
        <title>Genomic Encyclopedia of Type Strains, Phase IV (KMG-IV): sequencing the most valuable type-strain genomes for metagenomic binning, comparative biology and taxonomic classification.</title>
        <authorList>
            <person name="Goeker M."/>
        </authorList>
    </citation>
    <scope>NUCLEOTIDE SEQUENCE [LARGE SCALE GENOMIC DNA]</scope>
    <source>
        <strain evidence="2 3">DSM 14823</strain>
    </source>
</reference>
<dbReference type="EMBL" id="QEKH01000002">
    <property type="protein sequence ID" value="PVY45472.1"/>
    <property type="molecule type" value="Genomic_DNA"/>
</dbReference>
<dbReference type="SMART" id="SM00479">
    <property type="entry name" value="EXOIII"/>
    <property type="match status" value="1"/>
</dbReference>
<keyword evidence="3" id="KW-1185">Reference proteome</keyword>
<dbReference type="GeneID" id="78293833"/>
<dbReference type="Gene3D" id="3.30.420.10">
    <property type="entry name" value="Ribonuclease H-like superfamily/Ribonuclease H"/>
    <property type="match status" value="1"/>
</dbReference>
<dbReference type="RefSeq" id="WP_116882502.1">
    <property type="nucleotide sequence ID" value="NZ_CABMMC010000065.1"/>
</dbReference>
<protein>
    <submittedName>
        <fullName evidence="2">DNA polymerase-3 subunit epsilon</fullName>
    </submittedName>
</protein>
<evidence type="ECO:0000313" key="2">
    <source>
        <dbReference type="EMBL" id="PVY45472.1"/>
    </source>
</evidence>
<feature type="domain" description="Exonuclease" evidence="1">
    <location>
        <begin position="1"/>
        <end position="167"/>
    </location>
</feature>
<proteinExistence type="predicted"/>
<comment type="caution">
    <text evidence="2">The sequence shown here is derived from an EMBL/GenBank/DDBJ whole genome shotgun (WGS) entry which is preliminary data.</text>
</comment>
<dbReference type="OrthoDB" id="9803913at2"/>
<gene>
    <name evidence="2" type="ORF">C8D82_10243</name>
</gene>
<dbReference type="GO" id="GO:0008408">
    <property type="term" value="F:3'-5' exonuclease activity"/>
    <property type="evidence" value="ECO:0007669"/>
    <property type="project" value="TreeGrafter"/>
</dbReference>
<dbReference type="InterPro" id="IPR036397">
    <property type="entry name" value="RNaseH_sf"/>
</dbReference>
<dbReference type="GO" id="GO:0005829">
    <property type="term" value="C:cytosol"/>
    <property type="evidence" value="ECO:0007669"/>
    <property type="project" value="TreeGrafter"/>
</dbReference>
<dbReference type="GO" id="GO:0006259">
    <property type="term" value="P:DNA metabolic process"/>
    <property type="evidence" value="ECO:0007669"/>
    <property type="project" value="UniProtKB-ARBA"/>
</dbReference>
<dbReference type="CDD" id="cd06130">
    <property type="entry name" value="DNA_pol_III_epsilon_like"/>
    <property type="match status" value="1"/>
</dbReference>
<dbReference type="InterPro" id="IPR012337">
    <property type="entry name" value="RNaseH-like_sf"/>
</dbReference>
<evidence type="ECO:0000313" key="3">
    <source>
        <dbReference type="Proteomes" id="UP000245959"/>
    </source>
</evidence>
<dbReference type="PANTHER" id="PTHR30231:SF42">
    <property type="entry name" value="EXONUCLEASE"/>
    <property type="match status" value="1"/>
</dbReference>
<dbReference type="AlphaFoldDB" id="A0A2U1BA12"/>
<dbReference type="Pfam" id="PF00929">
    <property type="entry name" value="RNase_T"/>
    <property type="match status" value="1"/>
</dbReference>
<dbReference type="GO" id="GO:0003676">
    <property type="term" value="F:nucleic acid binding"/>
    <property type="evidence" value="ECO:0007669"/>
    <property type="project" value="InterPro"/>
</dbReference>
<dbReference type="InterPro" id="IPR013520">
    <property type="entry name" value="Ribonucl_H"/>
</dbReference>
<dbReference type="SUPFAM" id="SSF53098">
    <property type="entry name" value="Ribonuclease H-like"/>
    <property type="match status" value="1"/>
</dbReference>
<accession>A0A2U1BA12</accession>
<name>A0A2U1BA12_9BACT</name>
<evidence type="ECO:0000259" key="1">
    <source>
        <dbReference type="SMART" id="SM00479"/>
    </source>
</evidence>